<protein>
    <submittedName>
        <fullName evidence="1">Uncharacterized protein</fullName>
    </submittedName>
</protein>
<proteinExistence type="predicted"/>
<keyword evidence="2" id="KW-1185">Reference proteome</keyword>
<reference evidence="1 2" key="1">
    <citation type="submission" date="2019-04" db="EMBL/GenBank/DDBJ databases">
        <authorList>
            <consortium name="Wellcome Sanger Institute Data Sharing"/>
        </authorList>
    </citation>
    <scope>NUCLEOTIDE SEQUENCE [LARGE SCALE GENOMIC DNA]</scope>
</reference>
<name>A0A8C9RKQ8_SCLFO</name>
<evidence type="ECO:0000313" key="2">
    <source>
        <dbReference type="Proteomes" id="UP000694397"/>
    </source>
</evidence>
<dbReference type="Proteomes" id="UP000694397">
    <property type="component" value="Chromosome 17"/>
</dbReference>
<accession>A0A8C9RKQ8</accession>
<reference evidence="1" key="2">
    <citation type="submission" date="2025-08" db="UniProtKB">
        <authorList>
            <consortium name="Ensembl"/>
        </authorList>
    </citation>
    <scope>IDENTIFICATION</scope>
</reference>
<sequence>MTTLFRERERGRELDYMRCLTTGICSEKCVVRRFRHCANIIECTYTNL</sequence>
<dbReference type="GeneTree" id="ENSGT01130000282397"/>
<organism evidence="1 2">
    <name type="scientific">Scleropages formosus</name>
    <name type="common">Asian bonytongue</name>
    <name type="synonym">Osteoglossum formosum</name>
    <dbReference type="NCBI Taxonomy" id="113540"/>
    <lineage>
        <taxon>Eukaryota</taxon>
        <taxon>Metazoa</taxon>
        <taxon>Chordata</taxon>
        <taxon>Craniata</taxon>
        <taxon>Vertebrata</taxon>
        <taxon>Euteleostomi</taxon>
        <taxon>Actinopterygii</taxon>
        <taxon>Neopterygii</taxon>
        <taxon>Teleostei</taxon>
        <taxon>Osteoglossocephala</taxon>
        <taxon>Osteoglossomorpha</taxon>
        <taxon>Osteoglossiformes</taxon>
        <taxon>Osteoglossidae</taxon>
        <taxon>Scleropages</taxon>
    </lineage>
</organism>
<evidence type="ECO:0000313" key="1">
    <source>
        <dbReference type="Ensembl" id="ENSSFOP00015014484.1"/>
    </source>
</evidence>
<dbReference type="Ensembl" id="ENSSFOT00015014657.2">
    <property type="protein sequence ID" value="ENSSFOP00015014484.1"/>
    <property type="gene ID" value="ENSSFOG00015009338.2"/>
</dbReference>
<dbReference type="AlphaFoldDB" id="A0A8C9RKQ8"/>
<reference evidence="1" key="3">
    <citation type="submission" date="2025-09" db="UniProtKB">
        <authorList>
            <consortium name="Ensembl"/>
        </authorList>
    </citation>
    <scope>IDENTIFICATION</scope>
</reference>